<organism evidence="1 2">
    <name type="scientific">Pseudoneobacillus rhizosphaerae</name>
    <dbReference type="NCBI Taxonomy" id="2880968"/>
    <lineage>
        <taxon>Bacteria</taxon>
        <taxon>Bacillati</taxon>
        <taxon>Bacillota</taxon>
        <taxon>Bacilli</taxon>
        <taxon>Bacillales</taxon>
        <taxon>Bacillaceae</taxon>
        <taxon>Pseudoneobacillus</taxon>
    </lineage>
</organism>
<sequence>MELVKLDIDKLLETTSYSKEEDFFCNMKEIEIDMLLAVTKDW</sequence>
<reference evidence="1" key="1">
    <citation type="submission" date="2021-10" db="EMBL/GenBank/DDBJ databases">
        <authorList>
            <person name="Criscuolo A."/>
        </authorList>
    </citation>
    <scope>NUCLEOTIDE SEQUENCE</scope>
    <source>
        <strain evidence="1">CIP111885</strain>
    </source>
</reference>
<comment type="caution">
    <text evidence="1">The sequence shown here is derived from an EMBL/GenBank/DDBJ whole genome shotgun (WGS) entry which is preliminary data.</text>
</comment>
<dbReference type="EMBL" id="CAKJTG010000050">
    <property type="protein sequence ID" value="CAG9610736.1"/>
    <property type="molecule type" value="Genomic_DNA"/>
</dbReference>
<protein>
    <submittedName>
        <fullName evidence="1">Uncharacterized protein</fullName>
    </submittedName>
</protein>
<proteinExistence type="predicted"/>
<evidence type="ECO:0000313" key="1">
    <source>
        <dbReference type="EMBL" id="CAG9610736.1"/>
    </source>
</evidence>
<dbReference type="Proteomes" id="UP000789845">
    <property type="component" value="Unassembled WGS sequence"/>
</dbReference>
<accession>A0A9C7GE43</accession>
<evidence type="ECO:0000313" key="2">
    <source>
        <dbReference type="Proteomes" id="UP000789845"/>
    </source>
</evidence>
<gene>
    <name evidence="1" type="ORF">NEOCIP111885_04513</name>
</gene>
<dbReference type="AlphaFoldDB" id="A0A9C7GE43"/>
<name>A0A9C7GE43_9BACI</name>
<keyword evidence="2" id="KW-1185">Reference proteome</keyword>
<dbReference type="RefSeq" id="WP_290369610.1">
    <property type="nucleotide sequence ID" value="NZ_CAKJTG010000050.1"/>
</dbReference>